<dbReference type="GO" id="GO:0015020">
    <property type="term" value="F:glucuronosyltransferase activity"/>
    <property type="evidence" value="ECO:0007669"/>
    <property type="project" value="TreeGrafter"/>
</dbReference>
<dbReference type="InterPro" id="IPR051292">
    <property type="entry name" value="Xyl/GlcA_transferase"/>
</dbReference>
<evidence type="ECO:0000256" key="6">
    <source>
        <dbReference type="ARBA" id="ARBA00023180"/>
    </source>
</evidence>
<feature type="non-terminal residue" evidence="7">
    <location>
        <position position="1"/>
    </location>
</feature>
<keyword evidence="6" id="KW-0325">Glycoprotein</keyword>
<name>A0A2J8ADU1_9CHLO</name>
<evidence type="ECO:0000313" key="7">
    <source>
        <dbReference type="EMBL" id="PNH10680.1"/>
    </source>
</evidence>
<dbReference type="PANTHER" id="PTHR12270:SF52">
    <property type="entry name" value="GLYCOSYLTRANSFERASE-LIKE PROTEIN GNT13-RELATED"/>
    <property type="match status" value="1"/>
</dbReference>
<evidence type="ECO:0000256" key="5">
    <source>
        <dbReference type="ARBA" id="ARBA00023136"/>
    </source>
</evidence>
<keyword evidence="5" id="KW-0472">Membrane</keyword>
<protein>
    <submittedName>
        <fullName evidence="7">Glycosyltransferase-like protein LARGE2</fullName>
    </submittedName>
</protein>
<evidence type="ECO:0000256" key="3">
    <source>
        <dbReference type="ARBA" id="ARBA00022968"/>
    </source>
</evidence>
<evidence type="ECO:0000256" key="1">
    <source>
        <dbReference type="ARBA" id="ARBA00004606"/>
    </source>
</evidence>
<dbReference type="GO" id="GO:0035269">
    <property type="term" value="P:protein O-linked glycosylation via mannose"/>
    <property type="evidence" value="ECO:0007669"/>
    <property type="project" value="TreeGrafter"/>
</dbReference>
<evidence type="ECO:0000313" key="8">
    <source>
        <dbReference type="Proteomes" id="UP000236333"/>
    </source>
</evidence>
<keyword evidence="2" id="KW-0812">Transmembrane</keyword>
<dbReference type="GO" id="GO:0016020">
    <property type="term" value="C:membrane"/>
    <property type="evidence" value="ECO:0007669"/>
    <property type="project" value="UniProtKB-SubCell"/>
</dbReference>
<evidence type="ECO:0000256" key="4">
    <source>
        <dbReference type="ARBA" id="ARBA00022989"/>
    </source>
</evidence>
<reference evidence="7 8" key="1">
    <citation type="journal article" date="2017" name="Mol. Biol. Evol.">
        <title>The 4-celled Tetrabaena socialis nuclear genome reveals the essential components for genetic control of cell number at the origin of multicellularity in the volvocine lineage.</title>
        <authorList>
            <person name="Featherston J."/>
            <person name="Arakaki Y."/>
            <person name="Hanschen E.R."/>
            <person name="Ferris P.J."/>
            <person name="Michod R.E."/>
            <person name="Olson B.J.S.C."/>
            <person name="Nozaki H."/>
            <person name="Durand P.M."/>
        </authorList>
    </citation>
    <scope>NUCLEOTIDE SEQUENCE [LARGE SCALE GENOMIC DNA]</scope>
    <source>
        <strain evidence="7 8">NIES-571</strain>
    </source>
</reference>
<dbReference type="Proteomes" id="UP000236333">
    <property type="component" value="Unassembled WGS sequence"/>
</dbReference>
<dbReference type="GO" id="GO:0042285">
    <property type="term" value="F:xylosyltransferase activity"/>
    <property type="evidence" value="ECO:0007669"/>
    <property type="project" value="TreeGrafter"/>
</dbReference>
<evidence type="ECO:0000256" key="2">
    <source>
        <dbReference type="ARBA" id="ARBA00022692"/>
    </source>
</evidence>
<keyword evidence="7" id="KW-0808">Transferase</keyword>
<proteinExistence type="predicted"/>
<comment type="caution">
    <text evidence="7">The sequence shown here is derived from an EMBL/GenBank/DDBJ whole genome shotgun (WGS) entry which is preliminary data.</text>
</comment>
<sequence>VGHAYALTPATLPGSLRLRRVWWSRKRTRVALTIFTTATLDRLDMLESQCLAYPGGPQVAAVYLPVVQDQPGSSLTAANEAAVSSSEARVQELFERLERDPRACHPRILLLFEATADPALAFLTPINALRNAALLAAKSPLVAMIDVDLRVSRTLVQFVQDEARSATLVAGSARRFWVLPAWDVEHSLPPGEAEEAAQAALAGTKVNLLQLFLARRLIWFGQYYFQAGHVPTNYTRWLFNKGSYPINYGMGYEPWGVLQRDRQAWLPYDGRFRGCYNDKITHLITLHYAKMEFWAFPNVWVVHRPHALNAAAALGKSVPNDTARQDGVQVLQTVVTIRDRNLTKFEHHKEYSHTLMDDSIVHMLVKKYRQHPGKQYAYCRSVLPWLASARKQHRLKQAG</sequence>
<comment type="subcellular location">
    <subcellularLocation>
        <location evidence="1">Membrane</location>
        <topology evidence="1">Single-pass type II membrane protein</topology>
    </subcellularLocation>
</comment>
<dbReference type="PANTHER" id="PTHR12270">
    <property type="entry name" value="GLYCOSYLTRANSFERASE-RELATED"/>
    <property type="match status" value="1"/>
</dbReference>
<organism evidence="7 8">
    <name type="scientific">Tetrabaena socialis</name>
    <dbReference type="NCBI Taxonomy" id="47790"/>
    <lineage>
        <taxon>Eukaryota</taxon>
        <taxon>Viridiplantae</taxon>
        <taxon>Chlorophyta</taxon>
        <taxon>core chlorophytes</taxon>
        <taxon>Chlorophyceae</taxon>
        <taxon>CS clade</taxon>
        <taxon>Chlamydomonadales</taxon>
        <taxon>Tetrabaenaceae</taxon>
        <taxon>Tetrabaena</taxon>
    </lineage>
</organism>
<dbReference type="EMBL" id="PGGS01000049">
    <property type="protein sequence ID" value="PNH10680.1"/>
    <property type="molecule type" value="Genomic_DNA"/>
</dbReference>
<dbReference type="OrthoDB" id="526117at2759"/>
<keyword evidence="4" id="KW-1133">Transmembrane helix</keyword>
<accession>A0A2J8ADU1</accession>
<keyword evidence="8" id="KW-1185">Reference proteome</keyword>
<gene>
    <name evidence="7" type="ORF">TSOC_002545</name>
</gene>
<dbReference type="AlphaFoldDB" id="A0A2J8ADU1"/>
<keyword evidence="3" id="KW-0735">Signal-anchor</keyword>
<dbReference type="Pfam" id="PF13896">
    <property type="entry name" value="Glyco_transf_49"/>
    <property type="match status" value="1"/>
</dbReference>